<protein>
    <submittedName>
        <fullName evidence="5">Pyroglutamylated RFamide peptide 2</fullName>
    </submittedName>
</protein>
<accession>A0AAV6R726</accession>
<name>A0AAV6R726_SOLSE</name>
<dbReference type="Pfam" id="PF11109">
    <property type="entry name" value="RFamide_26RFa"/>
    <property type="match status" value="1"/>
</dbReference>
<evidence type="ECO:0000256" key="1">
    <source>
        <dbReference type="ARBA" id="ARBA00004613"/>
    </source>
</evidence>
<comment type="subcellular location">
    <subcellularLocation>
        <location evidence="1">Secreted</location>
    </subcellularLocation>
</comment>
<comment type="caution">
    <text evidence="5">The sequence shown here is derived from an EMBL/GenBank/DDBJ whole genome shotgun (WGS) entry which is preliminary data.</text>
</comment>
<comment type="similarity">
    <text evidence="2">Belongs to the RFamide neuropeptide family.</text>
</comment>
<sequence>MVPRRRVLDKIQGEDAKMTSSLNRGAAQLDLVFLTLLCSVMVSPSPLLLPPPLPSTATVAVSDLQPALQQLSHRHLDQPHTWTWTWTGHRPHPERVLLMPGQEGVLLRAQRGHPMALPLSSLPGGHSTEILFYQDGGDGEEDERRSEALTSIVGGLQAVNRKKGGFGFRFGRKRWTQQGWGDEGRGSTEEDRK</sequence>
<evidence type="ECO:0000313" key="5">
    <source>
        <dbReference type="EMBL" id="KAG7500277.1"/>
    </source>
</evidence>
<evidence type="ECO:0000256" key="4">
    <source>
        <dbReference type="ARBA" id="ARBA00022815"/>
    </source>
</evidence>
<keyword evidence="4" id="KW-0027">Amidation</keyword>
<dbReference type="Proteomes" id="UP000693946">
    <property type="component" value="Linkage Group LG20"/>
</dbReference>
<evidence type="ECO:0000313" key="6">
    <source>
        <dbReference type="Proteomes" id="UP000693946"/>
    </source>
</evidence>
<dbReference type="AlphaFoldDB" id="A0AAV6R726"/>
<evidence type="ECO:0000256" key="2">
    <source>
        <dbReference type="ARBA" id="ARBA00005516"/>
    </source>
</evidence>
<dbReference type="InterPro" id="IPR024565">
    <property type="entry name" value="P518"/>
</dbReference>
<dbReference type="EMBL" id="JAGKHQ010000013">
    <property type="protein sequence ID" value="KAG7500277.1"/>
    <property type="molecule type" value="Genomic_DNA"/>
</dbReference>
<dbReference type="GO" id="GO:0005576">
    <property type="term" value="C:extracellular region"/>
    <property type="evidence" value="ECO:0007669"/>
    <property type="project" value="UniProtKB-SubCell"/>
</dbReference>
<organism evidence="5 6">
    <name type="scientific">Solea senegalensis</name>
    <name type="common">Senegalese sole</name>
    <dbReference type="NCBI Taxonomy" id="28829"/>
    <lineage>
        <taxon>Eukaryota</taxon>
        <taxon>Metazoa</taxon>
        <taxon>Chordata</taxon>
        <taxon>Craniata</taxon>
        <taxon>Vertebrata</taxon>
        <taxon>Euteleostomi</taxon>
        <taxon>Actinopterygii</taxon>
        <taxon>Neopterygii</taxon>
        <taxon>Teleostei</taxon>
        <taxon>Neoteleostei</taxon>
        <taxon>Acanthomorphata</taxon>
        <taxon>Carangaria</taxon>
        <taxon>Pleuronectiformes</taxon>
        <taxon>Pleuronectoidei</taxon>
        <taxon>Soleidae</taxon>
        <taxon>Solea</taxon>
    </lineage>
</organism>
<keyword evidence="3" id="KW-0964">Secreted</keyword>
<keyword evidence="6" id="KW-1185">Reference proteome</keyword>
<gene>
    <name evidence="5" type="ORF">JOB18_014041</name>
</gene>
<dbReference type="GO" id="GO:0031854">
    <property type="term" value="F:orexigenic neuropeptide QRFP receptor binding"/>
    <property type="evidence" value="ECO:0007669"/>
    <property type="project" value="InterPro"/>
</dbReference>
<evidence type="ECO:0000256" key="3">
    <source>
        <dbReference type="ARBA" id="ARBA00022525"/>
    </source>
</evidence>
<proteinExistence type="inferred from homology"/>
<reference evidence="5 6" key="1">
    <citation type="journal article" date="2021" name="Sci. Rep.">
        <title>Chromosome anchoring in Senegalese sole (Solea senegalensis) reveals sex-associated markers and genome rearrangements in flatfish.</title>
        <authorList>
            <person name="Guerrero-Cozar I."/>
            <person name="Gomez-Garrido J."/>
            <person name="Berbel C."/>
            <person name="Martinez-Blanch J.F."/>
            <person name="Alioto T."/>
            <person name="Claros M.G."/>
            <person name="Gagnaire P.A."/>
            <person name="Manchado M."/>
        </authorList>
    </citation>
    <scope>NUCLEOTIDE SEQUENCE [LARGE SCALE GENOMIC DNA]</scope>
    <source>
        <strain evidence="5">Sse05_10M</strain>
    </source>
</reference>